<evidence type="ECO:0000313" key="3">
    <source>
        <dbReference type="Proteomes" id="UP001642464"/>
    </source>
</evidence>
<dbReference type="Proteomes" id="UP001642464">
    <property type="component" value="Unassembled WGS sequence"/>
</dbReference>
<comment type="caution">
    <text evidence="2">The sequence shown here is derived from an EMBL/GenBank/DDBJ whole genome shotgun (WGS) entry which is preliminary data.</text>
</comment>
<reference evidence="2 3" key="1">
    <citation type="submission" date="2024-02" db="EMBL/GenBank/DDBJ databases">
        <authorList>
            <person name="Chen Y."/>
            <person name="Shah S."/>
            <person name="Dougan E. K."/>
            <person name="Thang M."/>
            <person name="Chan C."/>
        </authorList>
    </citation>
    <scope>NUCLEOTIDE SEQUENCE [LARGE SCALE GENOMIC DNA]</scope>
</reference>
<organism evidence="2 3">
    <name type="scientific">Durusdinium trenchii</name>
    <dbReference type="NCBI Taxonomy" id="1381693"/>
    <lineage>
        <taxon>Eukaryota</taxon>
        <taxon>Sar</taxon>
        <taxon>Alveolata</taxon>
        <taxon>Dinophyceae</taxon>
        <taxon>Suessiales</taxon>
        <taxon>Symbiodiniaceae</taxon>
        <taxon>Durusdinium</taxon>
    </lineage>
</organism>
<keyword evidence="3" id="KW-1185">Reference proteome</keyword>
<protein>
    <submittedName>
        <fullName evidence="2">Uncharacterized protein</fullName>
    </submittedName>
</protein>
<proteinExistence type="predicted"/>
<evidence type="ECO:0000313" key="1">
    <source>
        <dbReference type="EMBL" id="CAK9034526.1"/>
    </source>
</evidence>
<evidence type="ECO:0000313" key="2">
    <source>
        <dbReference type="EMBL" id="CAK9056583.1"/>
    </source>
</evidence>
<sequence>MHLKGSAQTNAHTHKTSTRSVGPLRVQLTLVQRWATHPRGCLNVTLYTLSCLGLWNGSSTGCDCLVTAAPVNHCLRNPKTTHEMQRKVRLRWTELSHTKPTMPLTNLRLLMDVLEHK</sequence>
<name>A0ABP0MZJ7_9DINO</name>
<accession>A0ABP0MZJ7</accession>
<dbReference type="EMBL" id="CAXAMM010025180">
    <property type="protein sequence ID" value="CAK9056583.1"/>
    <property type="molecule type" value="Genomic_DNA"/>
</dbReference>
<dbReference type="EMBL" id="CAXAMM010014725">
    <property type="protein sequence ID" value="CAK9034526.1"/>
    <property type="molecule type" value="Genomic_DNA"/>
</dbReference>
<gene>
    <name evidence="1" type="ORF">SCF082_LOCUS20888</name>
    <name evidence="2" type="ORF">SCF082_LOCUS30484</name>
</gene>